<evidence type="ECO:0000256" key="2">
    <source>
        <dbReference type="SAM" id="Phobius"/>
    </source>
</evidence>
<keyword evidence="2" id="KW-0472">Membrane</keyword>
<feature type="region of interest" description="Disordered" evidence="1">
    <location>
        <begin position="1"/>
        <end position="35"/>
    </location>
</feature>
<evidence type="ECO:0000313" key="4">
    <source>
        <dbReference type="Proteomes" id="UP000518892"/>
    </source>
</evidence>
<proteinExistence type="predicted"/>
<dbReference type="RefSeq" id="WP_183385562.1">
    <property type="nucleotide sequence ID" value="NZ_JACHXR010000029.1"/>
</dbReference>
<dbReference type="Proteomes" id="UP000518892">
    <property type="component" value="Unassembled WGS sequence"/>
</dbReference>
<keyword evidence="2" id="KW-1133">Transmembrane helix</keyword>
<comment type="caution">
    <text evidence="3">The sequence shown here is derived from an EMBL/GenBank/DDBJ whole genome shotgun (WGS) entry which is preliminary data.</text>
</comment>
<reference evidence="3 4" key="1">
    <citation type="submission" date="2020-08" db="EMBL/GenBank/DDBJ databases">
        <title>Genomic Encyclopedia of Type Strains, Phase III (KMG-III): the genomes of soil and plant-associated and newly described type strains.</title>
        <authorList>
            <person name="Whitman W."/>
        </authorList>
    </citation>
    <scope>NUCLEOTIDE SEQUENCE [LARGE SCALE GENOMIC DNA]</scope>
    <source>
        <strain evidence="3 4">CECT 7744</strain>
    </source>
</reference>
<gene>
    <name evidence="3" type="ORF">FHR97_004040</name>
</gene>
<feature type="transmembrane region" description="Helical" evidence="2">
    <location>
        <begin position="108"/>
        <end position="140"/>
    </location>
</feature>
<organism evidence="3 4">
    <name type="scientific">Halomonas stenophila</name>
    <dbReference type="NCBI Taxonomy" id="795312"/>
    <lineage>
        <taxon>Bacteria</taxon>
        <taxon>Pseudomonadati</taxon>
        <taxon>Pseudomonadota</taxon>
        <taxon>Gammaproteobacteria</taxon>
        <taxon>Oceanospirillales</taxon>
        <taxon>Halomonadaceae</taxon>
        <taxon>Halomonas</taxon>
    </lineage>
</organism>
<accession>A0A7W5N3C1</accession>
<name>A0A7W5N3C1_9GAMM</name>
<dbReference type="AlphaFoldDB" id="A0A7W5N3C1"/>
<evidence type="ECO:0000256" key="1">
    <source>
        <dbReference type="SAM" id="MobiDB-lite"/>
    </source>
</evidence>
<keyword evidence="2" id="KW-0812">Transmembrane</keyword>
<feature type="transmembrane region" description="Helical" evidence="2">
    <location>
        <begin position="152"/>
        <end position="171"/>
    </location>
</feature>
<dbReference type="EMBL" id="JACHXR010000029">
    <property type="protein sequence ID" value="MBB3233153.1"/>
    <property type="molecule type" value="Genomic_DNA"/>
</dbReference>
<feature type="compositionally biased region" description="Basic and acidic residues" evidence="1">
    <location>
        <begin position="1"/>
        <end position="14"/>
    </location>
</feature>
<keyword evidence="4" id="KW-1185">Reference proteome</keyword>
<sequence length="221" mass="25638">MSDATRPEEREGYEKTAFTADRIPRQAPPPPKGKLGKLGDAFDMARLPWGHYIGVNPSQFEYEYSESWYMPYEYMGDKDFHDYNMINEIRWSKFVDENISLIYRFFRFWFVFWTHLLSFVGGAGYFVLGVAVFTSVMAAFMQFFSDSPEYPLLLLVMPLSVFAFCGICTLLRRLYETQSIRFYKSNKNWSDDVAFCRRSGLVKSELSSNLVDGGQAAFLSD</sequence>
<evidence type="ECO:0000313" key="3">
    <source>
        <dbReference type="EMBL" id="MBB3233153.1"/>
    </source>
</evidence>
<protein>
    <submittedName>
        <fullName evidence="3">Uncharacterized protein</fullName>
    </submittedName>
</protein>